<evidence type="ECO:0000313" key="13">
    <source>
        <dbReference type="EMBL" id="CAE0442709.1"/>
    </source>
</evidence>
<evidence type="ECO:0000256" key="12">
    <source>
        <dbReference type="SAM" id="MobiDB-lite"/>
    </source>
</evidence>
<organism evidence="13">
    <name type="scientific">Aplanochytrium stocchinoi</name>
    <dbReference type="NCBI Taxonomy" id="215587"/>
    <lineage>
        <taxon>Eukaryota</taxon>
        <taxon>Sar</taxon>
        <taxon>Stramenopiles</taxon>
        <taxon>Bigyra</taxon>
        <taxon>Labyrinthulomycetes</taxon>
        <taxon>Thraustochytrida</taxon>
        <taxon>Thraustochytriidae</taxon>
        <taxon>Aplanochytrium</taxon>
    </lineage>
</organism>
<keyword evidence="11" id="KW-0472">Membrane</keyword>
<comment type="similarity">
    <text evidence="3">Belongs to the complex I NDUFB3 subunit family.</text>
</comment>
<proteinExistence type="inferred from homology"/>
<evidence type="ECO:0000256" key="5">
    <source>
        <dbReference type="ARBA" id="ARBA00022660"/>
    </source>
</evidence>
<keyword evidence="8" id="KW-0249">Electron transport</keyword>
<comment type="function">
    <text evidence="1">Accessory subunit of the mitochondrial membrane respiratory chain NADH dehydrogenase (Complex I), that is believed not to be involved in catalysis. Complex I functions in the transfer of electrons from NADH to the respiratory chain. The immediate electron acceptor for the enzyme is believed to be ubiquinone.</text>
</comment>
<sequence length="107" mass="12041">MVFQGQDAWRKHPFIANQWKNAFPGLKPAVAIFSVYCVAEFVYKKATAPKPFDASTLTWEKEGVGEKPTVQGTEGMHLHGNQHHHGGMRIYSWTKAGVGEKPELEHH</sequence>
<keyword evidence="6" id="KW-0812">Transmembrane</keyword>
<dbReference type="GO" id="GO:0032981">
    <property type="term" value="P:mitochondrial respiratory chain complex I assembly"/>
    <property type="evidence" value="ECO:0007669"/>
    <property type="project" value="TreeGrafter"/>
</dbReference>
<keyword evidence="9" id="KW-1133">Transmembrane helix</keyword>
<reference evidence="13" key="1">
    <citation type="submission" date="2021-01" db="EMBL/GenBank/DDBJ databases">
        <authorList>
            <person name="Corre E."/>
            <person name="Pelletier E."/>
            <person name="Niang G."/>
            <person name="Scheremetjew M."/>
            <person name="Finn R."/>
            <person name="Kale V."/>
            <person name="Holt S."/>
            <person name="Cochrane G."/>
            <person name="Meng A."/>
            <person name="Brown T."/>
            <person name="Cohen L."/>
        </authorList>
    </citation>
    <scope>NUCLEOTIDE SEQUENCE</scope>
    <source>
        <strain evidence="13">GSBS06</strain>
    </source>
</reference>
<name>A0A7S3PKW4_9STRA</name>
<dbReference type="EMBL" id="HBIN01016842">
    <property type="protein sequence ID" value="CAE0442709.1"/>
    <property type="molecule type" value="Transcribed_RNA"/>
</dbReference>
<dbReference type="Pfam" id="PF08122">
    <property type="entry name" value="NDUF_B12"/>
    <property type="match status" value="1"/>
</dbReference>
<dbReference type="PANTHER" id="PTHR15082:SF2">
    <property type="entry name" value="NADH DEHYDROGENASE [UBIQUINONE] 1 BETA SUBCOMPLEX SUBUNIT 3"/>
    <property type="match status" value="1"/>
</dbReference>
<evidence type="ECO:0000256" key="7">
    <source>
        <dbReference type="ARBA" id="ARBA00022792"/>
    </source>
</evidence>
<evidence type="ECO:0000256" key="1">
    <source>
        <dbReference type="ARBA" id="ARBA00003195"/>
    </source>
</evidence>
<dbReference type="PANTHER" id="PTHR15082">
    <property type="entry name" value="NADH-UBIQUINONE OXIDOREDUCTASE B12 SUBUNIT"/>
    <property type="match status" value="1"/>
</dbReference>
<comment type="subcellular location">
    <subcellularLocation>
        <location evidence="2">Mitochondrion inner membrane</location>
        <topology evidence="2">Single-pass membrane protein</topology>
        <orientation evidence="2">Matrix side</orientation>
    </subcellularLocation>
</comment>
<dbReference type="AlphaFoldDB" id="A0A7S3PKW4"/>
<evidence type="ECO:0000256" key="4">
    <source>
        <dbReference type="ARBA" id="ARBA00022448"/>
    </source>
</evidence>
<evidence type="ECO:0000256" key="2">
    <source>
        <dbReference type="ARBA" id="ARBA00004298"/>
    </source>
</evidence>
<evidence type="ECO:0000256" key="10">
    <source>
        <dbReference type="ARBA" id="ARBA00023128"/>
    </source>
</evidence>
<evidence type="ECO:0000256" key="11">
    <source>
        <dbReference type="ARBA" id="ARBA00023136"/>
    </source>
</evidence>
<evidence type="ECO:0000256" key="8">
    <source>
        <dbReference type="ARBA" id="ARBA00022982"/>
    </source>
</evidence>
<protein>
    <submittedName>
        <fullName evidence="13">Uncharacterized protein</fullName>
    </submittedName>
</protein>
<keyword evidence="7" id="KW-0999">Mitochondrion inner membrane</keyword>
<evidence type="ECO:0000256" key="3">
    <source>
        <dbReference type="ARBA" id="ARBA00005667"/>
    </source>
</evidence>
<evidence type="ECO:0000256" key="6">
    <source>
        <dbReference type="ARBA" id="ARBA00022692"/>
    </source>
</evidence>
<dbReference type="GO" id="GO:0022900">
    <property type="term" value="P:electron transport chain"/>
    <property type="evidence" value="ECO:0007669"/>
    <property type="project" value="InterPro"/>
</dbReference>
<evidence type="ECO:0000256" key="9">
    <source>
        <dbReference type="ARBA" id="ARBA00022989"/>
    </source>
</evidence>
<dbReference type="InterPro" id="IPR012576">
    <property type="entry name" value="NDUFB3"/>
</dbReference>
<accession>A0A7S3PKW4</accession>
<keyword evidence="4" id="KW-0813">Transport</keyword>
<feature type="region of interest" description="Disordered" evidence="12">
    <location>
        <begin position="63"/>
        <end position="84"/>
    </location>
</feature>
<dbReference type="GO" id="GO:0005743">
    <property type="term" value="C:mitochondrial inner membrane"/>
    <property type="evidence" value="ECO:0007669"/>
    <property type="project" value="UniProtKB-SubCell"/>
</dbReference>
<keyword evidence="5" id="KW-0679">Respiratory chain</keyword>
<gene>
    <name evidence="13" type="ORF">ASTO00021_LOCUS12819</name>
</gene>
<keyword evidence="10" id="KW-0496">Mitochondrion</keyword>